<comment type="caution">
    <text evidence="2">The sequence shown here is derived from an EMBL/GenBank/DDBJ whole genome shotgun (WGS) entry which is preliminary data.</text>
</comment>
<feature type="chain" id="PRO_5025371693" evidence="1">
    <location>
        <begin position="27"/>
        <end position="125"/>
    </location>
</feature>
<keyword evidence="3" id="KW-1185">Reference proteome</keyword>
<reference evidence="2 3" key="1">
    <citation type="journal article" date="2019" name="Plant Biotechnol. J.">
        <title>The red bayberry genome and genetic basis of sex determination.</title>
        <authorList>
            <person name="Jia H.M."/>
            <person name="Jia H.J."/>
            <person name="Cai Q.L."/>
            <person name="Wang Y."/>
            <person name="Zhao H.B."/>
            <person name="Yang W.F."/>
            <person name="Wang G.Y."/>
            <person name="Li Y.H."/>
            <person name="Zhan D.L."/>
            <person name="Shen Y.T."/>
            <person name="Niu Q.F."/>
            <person name="Chang L."/>
            <person name="Qiu J."/>
            <person name="Zhao L."/>
            <person name="Xie H.B."/>
            <person name="Fu W.Y."/>
            <person name="Jin J."/>
            <person name="Li X.W."/>
            <person name="Jiao Y."/>
            <person name="Zhou C.C."/>
            <person name="Tu T."/>
            <person name="Chai C.Y."/>
            <person name="Gao J.L."/>
            <person name="Fan L.J."/>
            <person name="van de Weg E."/>
            <person name="Wang J.Y."/>
            <person name="Gao Z.S."/>
        </authorList>
    </citation>
    <scope>NUCLEOTIDE SEQUENCE [LARGE SCALE GENOMIC DNA]</scope>
    <source>
        <tissue evidence="2">Leaves</tissue>
    </source>
</reference>
<evidence type="ECO:0000313" key="2">
    <source>
        <dbReference type="EMBL" id="KAB1223412.1"/>
    </source>
</evidence>
<proteinExistence type="predicted"/>
<feature type="signal peptide" evidence="1">
    <location>
        <begin position="1"/>
        <end position="26"/>
    </location>
</feature>
<name>A0A6A1WDN7_9ROSI</name>
<accession>A0A6A1WDN7</accession>
<gene>
    <name evidence="2" type="ORF">CJ030_MR2G012409</name>
</gene>
<evidence type="ECO:0000256" key="1">
    <source>
        <dbReference type="SAM" id="SignalP"/>
    </source>
</evidence>
<dbReference type="AlphaFoldDB" id="A0A6A1WDN7"/>
<evidence type="ECO:0000313" key="3">
    <source>
        <dbReference type="Proteomes" id="UP000516437"/>
    </source>
</evidence>
<sequence length="125" mass="13421">MELTVKRVSSLAFLVMFVALAPRARPFRATATSLLENNGTTNSSCYGGMAKCLIVDEDLDLQIMTGFGISRMLAGKDPYKTTGTKSASVVPCDRGNGQPYHTCAGDDHKHKIPESCGVYKRAGCT</sequence>
<dbReference type="Proteomes" id="UP000516437">
    <property type="component" value="Chromosome 2"/>
</dbReference>
<keyword evidence="1" id="KW-0732">Signal</keyword>
<dbReference type="EMBL" id="RXIC02000020">
    <property type="protein sequence ID" value="KAB1223412.1"/>
    <property type="molecule type" value="Genomic_DNA"/>
</dbReference>
<organism evidence="2 3">
    <name type="scientific">Morella rubra</name>
    <name type="common">Chinese bayberry</name>
    <dbReference type="NCBI Taxonomy" id="262757"/>
    <lineage>
        <taxon>Eukaryota</taxon>
        <taxon>Viridiplantae</taxon>
        <taxon>Streptophyta</taxon>
        <taxon>Embryophyta</taxon>
        <taxon>Tracheophyta</taxon>
        <taxon>Spermatophyta</taxon>
        <taxon>Magnoliopsida</taxon>
        <taxon>eudicotyledons</taxon>
        <taxon>Gunneridae</taxon>
        <taxon>Pentapetalae</taxon>
        <taxon>rosids</taxon>
        <taxon>fabids</taxon>
        <taxon>Fagales</taxon>
        <taxon>Myricaceae</taxon>
        <taxon>Morella</taxon>
    </lineage>
</organism>
<protein>
    <submittedName>
        <fullName evidence="2">Uncharacterized protein</fullName>
    </submittedName>
</protein>